<gene>
    <name evidence="2" type="ORF">SAMN04487820_104362</name>
</gene>
<dbReference type="AlphaFoldDB" id="A0A1G8ZDT5"/>
<sequence length="150" mass="17230">MAVTFTRRWRAIRARGAIVEAMGKHRPNPLQWVWYTFGGRLPAHLAEWVLHDVTCRTWVLRHLLRALTQLAPFCVVVLLLLPGPLYIRWSSVALGLLVGLFYSVSAMGESCEHRVIKHGYPPGIGRETRAMYREVRRTTRGESRRRGPSE</sequence>
<organism evidence="2 3">
    <name type="scientific">Actinopolyspora mzabensis</name>
    <dbReference type="NCBI Taxonomy" id="995066"/>
    <lineage>
        <taxon>Bacteria</taxon>
        <taxon>Bacillati</taxon>
        <taxon>Actinomycetota</taxon>
        <taxon>Actinomycetes</taxon>
        <taxon>Actinopolysporales</taxon>
        <taxon>Actinopolysporaceae</taxon>
        <taxon>Actinopolyspora</taxon>
    </lineage>
</organism>
<evidence type="ECO:0008006" key="4">
    <source>
        <dbReference type="Google" id="ProtNLM"/>
    </source>
</evidence>
<proteinExistence type="predicted"/>
<keyword evidence="1" id="KW-0472">Membrane</keyword>
<evidence type="ECO:0000256" key="1">
    <source>
        <dbReference type="SAM" id="Phobius"/>
    </source>
</evidence>
<feature type="transmembrane region" description="Helical" evidence="1">
    <location>
        <begin position="87"/>
        <end position="108"/>
    </location>
</feature>
<dbReference type="Proteomes" id="UP000199213">
    <property type="component" value="Unassembled WGS sequence"/>
</dbReference>
<keyword evidence="3" id="KW-1185">Reference proteome</keyword>
<dbReference type="EMBL" id="FNFM01000004">
    <property type="protein sequence ID" value="SDK12565.1"/>
    <property type="molecule type" value="Genomic_DNA"/>
</dbReference>
<evidence type="ECO:0000313" key="3">
    <source>
        <dbReference type="Proteomes" id="UP000199213"/>
    </source>
</evidence>
<name>A0A1G8ZDT5_ACTMZ</name>
<keyword evidence="1" id="KW-0812">Transmembrane</keyword>
<reference evidence="3" key="1">
    <citation type="submission" date="2016-10" db="EMBL/GenBank/DDBJ databases">
        <authorList>
            <person name="Varghese N."/>
            <person name="Submissions S."/>
        </authorList>
    </citation>
    <scope>NUCLEOTIDE SEQUENCE [LARGE SCALE GENOMIC DNA]</scope>
    <source>
        <strain evidence="3">DSM 45460</strain>
    </source>
</reference>
<dbReference type="Pfam" id="PF17240">
    <property type="entry name" value="DUF5313"/>
    <property type="match status" value="1"/>
</dbReference>
<protein>
    <recommendedName>
        <fullName evidence="4">DUF5313 domain-containing protein</fullName>
    </recommendedName>
</protein>
<evidence type="ECO:0000313" key="2">
    <source>
        <dbReference type="EMBL" id="SDK12565.1"/>
    </source>
</evidence>
<keyword evidence="1" id="KW-1133">Transmembrane helix</keyword>
<dbReference type="InterPro" id="IPR035197">
    <property type="entry name" value="DUF5313"/>
</dbReference>
<feature type="transmembrane region" description="Helical" evidence="1">
    <location>
        <begin position="63"/>
        <end position="81"/>
    </location>
</feature>
<dbReference type="RefSeq" id="WP_176797890.1">
    <property type="nucleotide sequence ID" value="NZ_FNFM01000004.1"/>
</dbReference>
<accession>A0A1G8ZDT5</accession>